<evidence type="ECO:0000256" key="2">
    <source>
        <dbReference type="ARBA" id="ARBA00010138"/>
    </source>
</evidence>
<dbReference type="Pfam" id="PF13522">
    <property type="entry name" value="GATase_6"/>
    <property type="match status" value="1"/>
</dbReference>
<evidence type="ECO:0000256" key="1">
    <source>
        <dbReference type="ARBA" id="ARBA00005209"/>
    </source>
</evidence>
<keyword evidence="7" id="KW-0479">Metal-binding</keyword>
<gene>
    <name evidence="7 10" type="primary">purF</name>
    <name evidence="10" type="ORF">ACFQ02_00570</name>
</gene>
<dbReference type="InterPro" id="IPR029057">
    <property type="entry name" value="PRTase-like"/>
</dbReference>
<dbReference type="HAMAP" id="MF_01931">
    <property type="entry name" value="PurF"/>
    <property type="match status" value="1"/>
</dbReference>
<comment type="catalytic activity">
    <reaction evidence="7 8">
        <text>5-phospho-beta-D-ribosylamine + L-glutamate + diphosphate = 5-phospho-alpha-D-ribose 1-diphosphate + L-glutamine + H2O</text>
        <dbReference type="Rhea" id="RHEA:14905"/>
        <dbReference type="ChEBI" id="CHEBI:15377"/>
        <dbReference type="ChEBI" id="CHEBI:29985"/>
        <dbReference type="ChEBI" id="CHEBI:33019"/>
        <dbReference type="ChEBI" id="CHEBI:58017"/>
        <dbReference type="ChEBI" id="CHEBI:58359"/>
        <dbReference type="ChEBI" id="CHEBI:58681"/>
        <dbReference type="EC" id="2.4.2.14"/>
    </reaction>
</comment>
<dbReference type="NCBIfam" id="TIGR01134">
    <property type="entry name" value="purF"/>
    <property type="match status" value="1"/>
</dbReference>
<feature type="binding site" evidence="7">
    <location>
        <position position="368"/>
    </location>
    <ligand>
        <name>Mg(2+)</name>
        <dbReference type="ChEBI" id="CHEBI:18420"/>
    </ligand>
</feature>
<proteinExistence type="inferred from homology"/>
<dbReference type="InterPro" id="IPR035584">
    <property type="entry name" value="PurF_N"/>
</dbReference>
<comment type="function">
    <text evidence="7">Catalyzes the formation of phosphoribosylamine from phosphoribosylpyrophosphate (PRPP) and glutamine.</text>
</comment>
<dbReference type="Gene3D" id="3.60.20.10">
    <property type="entry name" value="Glutamine Phosphoribosylpyrophosphate, subunit 1, domain 1"/>
    <property type="match status" value="1"/>
</dbReference>
<sequence>MCGIVGIVSQSAVNQPIYNALTLLQHRGQDAAGIITIDDENRFRLRKSNGLVNDVFRQEHMLRLQGNAGVGHVRYPTAGSSSVSEAQPFYVNSPYGLTLVHNGNLTNSEELKEKLFNLARRHVNTNSDSEILLNILAYHLDKTEHPHLSAKDIFDAIKATHRDIEGGYACIAMIIGQGMVAFRDPHGIRPLVLGKRVDENGFTEYMFASESVALDIVGFEMVRDVLPGEAIYVTFDGQLFAQQCANNPILSPCIFEYVYFARPDSYIDGVSVYAARVHMGERLGEKIAREWQDLDIDVVIPIPETSNDIALRIAHCLNKPYRQGFVKNRYVGRTFIMPGQTQRVSAVRHKLNTISSEFKDKNVLLVDDSIVRGTTSKQIVDMARAAGAKKIYFASAAPEIRYPNVYGIDMPTKNELIAHGRTVEEIAELIGVDKLIFQDLEALTSAIQQENQAIKFFDCSVFTGEYVTGTVSESYLNNIALQRSDAAKRKREKDATNLEIHNER</sequence>
<keyword evidence="11" id="KW-1185">Reference proteome</keyword>
<dbReference type="PROSITE" id="PS51278">
    <property type="entry name" value="GATASE_TYPE_2"/>
    <property type="match status" value="1"/>
</dbReference>
<dbReference type="SUPFAM" id="SSF56235">
    <property type="entry name" value="N-terminal nucleophile aminohydrolases (Ntn hydrolases)"/>
    <property type="match status" value="1"/>
</dbReference>
<evidence type="ECO:0000256" key="5">
    <source>
        <dbReference type="ARBA" id="ARBA00022755"/>
    </source>
</evidence>
<reference evidence="11" key="1">
    <citation type="journal article" date="2019" name="Int. J. Syst. Evol. Microbiol.">
        <title>The Global Catalogue of Microorganisms (GCM) 10K type strain sequencing project: providing services to taxonomists for standard genome sequencing and annotation.</title>
        <authorList>
            <consortium name="The Broad Institute Genomics Platform"/>
            <consortium name="The Broad Institute Genome Sequencing Center for Infectious Disease"/>
            <person name="Wu L."/>
            <person name="Ma J."/>
        </authorList>
    </citation>
    <scope>NUCLEOTIDE SEQUENCE [LARGE SCALE GENOMIC DNA]</scope>
    <source>
        <strain evidence="11">CCUG 61707</strain>
    </source>
</reference>
<organism evidence="10 11">
    <name type="scientific">Seminibacterium arietis</name>
    <dbReference type="NCBI Taxonomy" id="1173502"/>
    <lineage>
        <taxon>Bacteria</taxon>
        <taxon>Pseudomonadati</taxon>
        <taxon>Pseudomonadota</taxon>
        <taxon>Gammaproteobacteria</taxon>
        <taxon>Pasteurellales</taxon>
        <taxon>Pasteurellaceae</taxon>
        <taxon>Seminibacterium</taxon>
    </lineage>
</organism>
<feature type="active site" description="Nucleophile" evidence="7">
    <location>
        <position position="2"/>
    </location>
</feature>
<feature type="domain" description="Glutamine amidotransferase type-2" evidence="9">
    <location>
        <begin position="2"/>
        <end position="236"/>
    </location>
</feature>
<keyword evidence="7" id="KW-0460">Magnesium</keyword>
<evidence type="ECO:0000256" key="6">
    <source>
        <dbReference type="ARBA" id="ARBA00022962"/>
    </source>
</evidence>
<evidence type="ECO:0000256" key="8">
    <source>
        <dbReference type="PIRNR" id="PIRNR000485"/>
    </source>
</evidence>
<keyword evidence="4 7" id="KW-0808">Transferase</keyword>
<dbReference type="Gene3D" id="3.40.50.2020">
    <property type="match status" value="1"/>
</dbReference>
<evidence type="ECO:0000256" key="4">
    <source>
        <dbReference type="ARBA" id="ARBA00022679"/>
    </source>
</evidence>
<dbReference type="InterPro" id="IPR000836">
    <property type="entry name" value="PRTase_dom"/>
</dbReference>
<evidence type="ECO:0000256" key="3">
    <source>
        <dbReference type="ARBA" id="ARBA00022676"/>
    </source>
</evidence>
<keyword evidence="6 7" id="KW-0315">Glutamine amidotransferase</keyword>
<feature type="binding site" evidence="7">
    <location>
        <position position="367"/>
    </location>
    <ligand>
        <name>Mg(2+)</name>
        <dbReference type="ChEBI" id="CHEBI:18420"/>
    </ligand>
</feature>
<comment type="pathway">
    <text evidence="1 7 8">Purine metabolism; IMP biosynthesis via de novo pathway; N(1)-(5-phospho-D-ribosyl)glycinamide from 5-phospho-alpha-D-ribose 1-diphosphate: step 1/2.</text>
</comment>
<dbReference type="RefSeq" id="WP_380817937.1">
    <property type="nucleotide sequence ID" value="NZ_JBHTJN010000001.1"/>
</dbReference>
<comment type="cofactor">
    <cofactor evidence="7">
        <name>Mg(2+)</name>
        <dbReference type="ChEBI" id="CHEBI:18420"/>
    </cofactor>
    <text evidence="7">Binds 1 Mg(2+) ion per subunit.</text>
</comment>
<dbReference type="SUPFAM" id="SSF53271">
    <property type="entry name" value="PRTase-like"/>
    <property type="match status" value="1"/>
</dbReference>
<comment type="caution">
    <text evidence="7">Lacks conserved residue(s) required for the propagation of feature annotation.</text>
</comment>
<keyword evidence="3 7" id="KW-0328">Glycosyltransferase</keyword>
<dbReference type="EC" id="2.4.2.14" evidence="7"/>
<dbReference type="GO" id="GO:0004044">
    <property type="term" value="F:amidophosphoribosyltransferase activity"/>
    <property type="evidence" value="ECO:0007669"/>
    <property type="project" value="UniProtKB-EC"/>
</dbReference>
<evidence type="ECO:0000313" key="10">
    <source>
        <dbReference type="EMBL" id="MFD0965361.1"/>
    </source>
</evidence>
<dbReference type="InterPro" id="IPR005854">
    <property type="entry name" value="PurF"/>
</dbReference>
<dbReference type="PIRSF" id="PIRSF000485">
    <property type="entry name" value="Amd_phspho_trans"/>
    <property type="match status" value="1"/>
</dbReference>
<dbReference type="Proteomes" id="UP001596996">
    <property type="component" value="Unassembled WGS sequence"/>
</dbReference>
<protein>
    <recommendedName>
        <fullName evidence="7">Amidophosphoribosyltransferase</fullName>
        <shortName evidence="7">ATase</shortName>
        <ecNumber evidence="7">2.4.2.14</ecNumber>
    </recommendedName>
    <alternativeName>
        <fullName evidence="7">Glutamine phosphoribosylpyrophosphate amidotransferase</fullName>
        <shortName evidence="7">GPATase</shortName>
    </alternativeName>
</protein>
<dbReference type="InterPro" id="IPR017932">
    <property type="entry name" value="GATase_2_dom"/>
</dbReference>
<dbReference type="EMBL" id="JBHTJN010000001">
    <property type="protein sequence ID" value="MFD0965361.1"/>
    <property type="molecule type" value="Genomic_DNA"/>
</dbReference>
<evidence type="ECO:0000259" key="9">
    <source>
        <dbReference type="PROSITE" id="PS51278"/>
    </source>
</evidence>
<evidence type="ECO:0000256" key="7">
    <source>
        <dbReference type="HAMAP-Rule" id="MF_01931"/>
    </source>
</evidence>
<dbReference type="PANTHER" id="PTHR11907">
    <property type="entry name" value="AMIDOPHOSPHORIBOSYLTRANSFERASE"/>
    <property type="match status" value="1"/>
</dbReference>
<dbReference type="InterPro" id="IPR029055">
    <property type="entry name" value="Ntn_hydrolases_N"/>
</dbReference>
<keyword evidence="5 7" id="KW-0658">Purine biosynthesis</keyword>
<comment type="caution">
    <text evidence="10">The sequence shown here is derived from an EMBL/GenBank/DDBJ whole genome shotgun (WGS) entry which is preliminary data.</text>
</comment>
<dbReference type="CDD" id="cd00715">
    <property type="entry name" value="GPATase_N"/>
    <property type="match status" value="1"/>
</dbReference>
<evidence type="ECO:0000313" key="11">
    <source>
        <dbReference type="Proteomes" id="UP001596996"/>
    </source>
</evidence>
<feature type="binding site" evidence="7">
    <location>
        <position position="305"/>
    </location>
    <ligand>
        <name>Mg(2+)</name>
        <dbReference type="ChEBI" id="CHEBI:18420"/>
    </ligand>
</feature>
<name>A0ABW3I621_9PAST</name>
<comment type="similarity">
    <text evidence="2 7 8">In the C-terminal section; belongs to the purine/pyrimidine phosphoribosyltransferase family.</text>
</comment>
<dbReference type="CDD" id="cd06223">
    <property type="entry name" value="PRTases_typeI"/>
    <property type="match status" value="1"/>
</dbReference>
<accession>A0ABW3I621</accession>